<evidence type="ECO:0000256" key="7">
    <source>
        <dbReference type="ARBA" id="ARBA00022989"/>
    </source>
</evidence>
<evidence type="ECO:0000313" key="14">
    <source>
        <dbReference type="Proteomes" id="UP000218231"/>
    </source>
</evidence>
<feature type="transmembrane region" description="Helical" evidence="11">
    <location>
        <begin position="306"/>
        <end position="323"/>
    </location>
</feature>
<feature type="domain" description="Ribosomal protein eL8/eL30/eS12/Gadd45" evidence="12">
    <location>
        <begin position="27"/>
        <end position="120"/>
    </location>
</feature>
<keyword evidence="14" id="KW-1185">Reference proteome</keyword>
<dbReference type="InterPro" id="IPR004038">
    <property type="entry name" value="Ribosomal_eL8/eL30/eS12/Gad45"/>
</dbReference>
<keyword evidence="8 11" id="KW-0472">Membrane</keyword>
<evidence type="ECO:0000313" key="13">
    <source>
        <dbReference type="EMBL" id="PAV60045.1"/>
    </source>
</evidence>
<dbReference type="AlphaFoldDB" id="A0A2A2JEF7"/>
<dbReference type="InterPro" id="IPR000530">
    <property type="entry name" value="Ribosomal_eS12"/>
</dbReference>
<dbReference type="InterPro" id="IPR013657">
    <property type="entry name" value="SCL35B1-4/HUT1"/>
</dbReference>
<keyword evidence="4" id="KW-0813">Transport</keyword>
<evidence type="ECO:0000259" key="12">
    <source>
        <dbReference type="Pfam" id="PF01248"/>
    </source>
</evidence>
<accession>A0A2A2JEF7</accession>
<keyword evidence="7 11" id="KW-1133">Transmembrane helix</keyword>
<evidence type="ECO:0000256" key="3">
    <source>
        <dbReference type="ARBA" id="ARBA00010694"/>
    </source>
</evidence>
<comment type="subcellular location">
    <subcellularLocation>
        <location evidence="1">Golgi apparatus membrane</location>
        <topology evidence="1">Multi-pass membrane protein</topology>
    </subcellularLocation>
</comment>
<evidence type="ECO:0000256" key="5">
    <source>
        <dbReference type="ARBA" id="ARBA00022692"/>
    </source>
</evidence>
<feature type="transmembrane region" description="Helical" evidence="11">
    <location>
        <begin position="330"/>
        <end position="349"/>
    </location>
</feature>
<protein>
    <recommendedName>
        <fullName evidence="10">40S ribosomal protein S12</fullName>
    </recommendedName>
</protein>
<evidence type="ECO:0000256" key="9">
    <source>
        <dbReference type="ARBA" id="ARBA00023274"/>
    </source>
</evidence>
<comment type="similarity">
    <text evidence="3">Belongs to the nucleotide-sugar transporter family. SLC35B subfamily.</text>
</comment>
<comment type="similarity">
    <text evidence="2 10">Belongs to the eukaryotic ribosomal protein eS12 family.</text>
</comment>
<dbReference type="GO" id="GO:1990904">
    <property type="term" value="C:ribonucleoprotein complex"/>
    <property type="evidence" value="ECO:0007669"/>
    <property type="project" value="UniProtKB-KW"/>
</dbReference>
<feature type="transmembrane region" description="Helical" evidence="11">
    <location>
        <begin position="244"/>
        <end position="266"/>
    </location>
</feature>
<feature type="transmembrane region" description="Helical" evidence="11">
    <location>
        <begin position="399"/>
        <end position="420"/>
    </location>
</feature>
<evidence type="ECO:0000256" key="11">
    <source>
        <dbReference type="SAM" id="Phobius"/>
    </source>
</evidence>
<reference evidence="13 14" key="1">
    <citation type="journal article" date="2017" name="Curr. Biol.">
        <title>Genome architecture and evolution of a unichromosomal asexual nematode.</title>
        <authorList>
            <person name="Fradin H."/>
            <person name="Zegar C."/>
            <person name="Gutwein M."/>
            <person name="Lucas J."/>
            <person name="Kovtun M."/>
            <person name="Corcoran D."/>
            <person name="Baugh L.R."/>
            <person name="Kiontke K."/>
            <person name="Gunsalus K."/>
            <person name="Fitch D.H."/>
            <person name="Piano F."/>
        </authorList>
    </citation>
    <scope>NUCLEOTIDE SEQUENCE [LARGE SCALE GENOMIC DNA]</scope>
    <source>
        <strain evidence="13">PF1309</strain>
    </source>
</reference>
<dbReference type="GO" id="GO:0006412">
    <property type="term" value="P:translation"/>
    <property type="evidence" value="ECO:0007669"/>
    <property type="project" value="InterPro"/>
</dbReference>
<dbReference type="GO" id="GO:0005789">
    <property type="term" value="C:endoplasmic reticulum membrane"/>
    <property type="evidence" value="ECO:0007669"/>
    <property type="project" value="TreeGrafter"/>
</dbReference>
<dbReference type="Proteomes" id="UP000218231">
    <property type="component" value="Unassembled WGS sequence"/>
</dbReference>
<dbReference type="PANTHER" id="PTHR10778:SF8">
    <property type="entry name" value="ADENOSINE 3'-PHOSPHO 5'-PHOSPHOSULFATE TRANSPORTER 2"/>
    <property type="match status" value="1"/>
</dbReference>
<feature type="transmembrane region" description="Helical" evidence="11">
    <location>
        <begin position="278"/>
        <end position="300"/>
    </location>
</feature>
<dbReference type="Pfam" id="PF01248">
    <property type="entry name" value="Ribosomal_L7Ae"/>
    <property type="match status" value="1"/>
</dbReference>
<dbReference type="OrthoDB" id="438495at2759"/>
<name>A0A2A2JEF7_9BILA</name>
<organism evidence="13 14">
    <name type="scientific">Diploscapter pachys</name>
    <dbReference type="NCBI Taxonomy" id="2018661"/>
    <lineage>
        <taxon>Eukaryota</taxon>
        <taxon>Metazoa</taxon>
        <taxon>Ecdysozoa</taxon>
        <taxon>Nematoda</taxon>
        <taxon>Chromadorea</taxon>
        <taxon>Rhabditida</taxon>
        <taxon>Rhabditina</taxon>
        <taxon>Rhabditomorpha</taxon>
        <taxon>Rhabditoidea</taxon>
        <taxon>Rhabditidae</taxon>
        <taxon>Diploscapter</taxon>
    </lineage>
</organism>
<keyword evidence="5 11" id="KW-0812">Transmembrane</keyword>
<evidence type="ECO:0000256" key="1">
    <source>
        <dbReference type="ARBA" id="ARBA00004653"/>
    </source>
</evidence>
<dbReference type="SUPFAM" id="SSF55315">
    <property type="entry name" value="L30e-like"/>
    <property type="match status" value="1"/>
</dbReference>
<sequence length="506" mass="56027">MSDAEGGEIKIPSNAPAASSTMDVQSALKAVLRSSGFADGLAKGLHEAAKALDKREAHFCVLAENCDEPDYVKLVEALCKEHSIPLIKIADKKLIGEWCGLCKYDKEGKARKVVGCSCAVVKDYGNEEQGKIVLQHYFDSKKSNENPNSNKNDNAKEPEEVEDVNVNILSRRGDVDKQEEDAESMLPKTVKDRLQPDVHLLGCNITHKPLWLQFTLLTAAIFVLYIGYGYMQELIFKLPGMKPFGWYLTLVQFIIYSICGLVEGGCYHDTRRKVPMKIYVLIALFTVATMGLSNASVGYLNYPTQVIFKCCKLIPVLIGGILIQGKRYGLLDVIAACLMSLGIILFTLADNKVSPNFDPRGYIMISGALLADAVIGNVQEKNMKKYGGSSNEMHMMKTYGYAVIFGLLGYLGVNVVLTMVRVCGALVAVTVTTLRKAVTIVLSFMLFSKPFTVEYIWAGLIVLLAIYLNLYSKNKDKWDPVIRRLAARIFGFSSGVQHRRADEHMV</sequence>
<dbReference type="FunFam" id="3.30.1330.30:FF:000019">
    <property type="entry name" value="40S ribosomal protein S12"/>
    <property type="match status" value="1"/>
</dbReference>
<keyword evidence="9 10" id="KW-0687">Ribonucleoprotein</keyword>
<evidence type="ECO:0000256" key="2">
    <source>
        <dbReference type="ARBA" id="ARBA00005824"/>
    </source>
</evidence>
<evidence type="ECO:0000256" key="4">
    <source>
        <dbReference type="ARBA" id="ARBA00022448"/>
    </source>
</evidence>
<dbReference type="PRINTS" id="PR00972">
    <property type="entry name" value="RIBSOMALS12E"/>
</dbReference>
<feature type="transmembrane region" description="Helical" evidence="11">
    <location>
        <begin position="210"/>
        <end position="232"/>
    </location>
</feature>
<feature type="transmembrane region" description="Helical" evidence="11">
    <location>
        <begin position="455"/>
        <end position="472"/>
    </location>
</feature>
<keyword evidence="6 10" id="KW-0689">Ribosomal protein</keyword>
<dbReference type="GO" id="GO:0005840">
    <property type="term" value="C:ribosome"/>
    <property type="evidence" value="ECO:0007669"/>
    <property type="project" value="UniProtKB-KW"/>
</dbReference>
<dbReference type="GO" id="GO:0003735">
    <property type="term" value="F:structural constituent of ribosome"/>
    <property type="evidence" value="ECO:0007669"/>
    <property type="project" value="InterPro"/>
</dbReference>
<comment type="caution">
    <text evidence="13">The sequence shown here is derived from an EMBL/GenBank/DDBJ whole genome shotgun (WGS) entry which is preliminary data.</text>
</comment>
<dbReference type="GO" id="GO:0000139">
    <property type="term" value="C:Golgi membrane"/>
    <property type="evidence" value="ECO:0007669"/>
    <property type="project" value="UniProtKB-SubCell"/>
</dbReference>
<proteinExistence type="inferred from homology"/>
<dbReference type="PROSITE" id="PS01189">
    <property type="entry name" value="RIBOSOMAL_S12E"/>
    <property type="match status" value="1"/>
</dbReference>
<evidence type="ECO:0000256" key="8">
    <source>
        <dbReference type="ARBA" id="ARBA00023136"/>
    </source>
</evidence>
<gene>
    <name evidence="13" type="ORF">WR25_19534</name>
</gene>
<dbReference type="Pfam" id="PF08449">
    <property type="entry name" value="UAA"/>
    <property type="match status" value="1"/>
</dbReference>
<evidence type="ECO:0000256" key="10">
    <source>
        <dbReference type="RuleBase" id="RU000670"/>
    </source>
</evidence>
<dbReference type="STRING" id="2018661.A0A2A2JEF7"/>
<evidence type="ECO:0000256" key="6">
    <source>
        <dbReference type="ARBA" id="ARBA00022980"/>
    </source>
</evidence>
<feature type="transmembrane region" description="Helical" evidence="11">
    <location>
        <begin position="361"/>
        <end position="378"/>
    </location>
</feature>
<dbReference type="InterPro" id="IPR029064">
    <property type="entry name" value="Ribosomal_eL30-like_sf"/>
</dbReference>
<dbReference type="GO" id="GO:0046964">
    <property type="term" value="F:3'-phosphoadenosine 5'-phosphosulfate transmembrane transporter activity"/>
    <property type="evidence" value="ECO:0007669"/>
    <property type="project" value="TreeGrafter"/>
</dbReference>
<dbReference type="InterPro" id="IPR047860">
    <property type="entry name" value="Ribosomal_eS12_CS"/>
</dbReference>
<dbReference type="EMBL" id="LIAE01010489">
    <property type="protein sequence ID" value="PAV60045.1"/>
    <property type="molecule type" value="Genomic_DNA"/>
</dbReference>
<dbReference type="Gene3D" id="3.30.1330.30">
    <property type="match status" value="1"/>
</dbReference>
<dbReference type="PANTHER" id="PTHR10778">
    <property type="entry name" value="SOLUTE CARRIER FAMILY 35 MEMBER B"/>
    <property type="match status" value="1"/>
</dbReference>